<comment type="caution">
    <text evidence="2">The sequence shown here is derived from an EMBL/GenBank/DDBJ whole genome shotgun (WGS) entry which is preliminary data.</text>
</comment>
<dbReference type="InterPro" id="IPR009097">
    <property type="entry name" value="Cyclic_Pdiesterase"/>
</dbReference>
<dbReference type="Gene3D" id="3.90.1140.10">
    <property type="entry name" value="Cyclic phosphodiesterase"/>
    <property type="match status" value="1"/>
</dbReference>
<dbReference type="EMBL" id="MFDT01000049">
    <property type="protein sequence ID" value="OGE64642.1"/>
    <property type="molecule type" value="Genomic_DNA"/>
</dbReference>
<keyword evidence="2" id="KW-0436">Ligase</keyword>
<dbReference type="GO" id="GO:0016874">
    <property type="term" value="F:ligase activity"/>
    <property type="evidence" value="ECO:0007669"/>
    <property type="project" value="UniProtKB-KW"/>
</dbReference>
<dbReference type="PANTHER" id="PTHR35561">
    <property type="entry name" value="RNA 2',3'-CYCLIC PHOSPHODIESTERASE"/>
    <property type="match status" value="1"/>
</dbReference>
<dbReference type="PANTHER" id="PTHR35561:SF1">
    <property type="entry name" value="RNA 2',3'-CYCLIC PHOSPHODIESTERASE"/>
    <property type="match status" value="1"/>
</dbReference>
<dbReference type="SUPFAM" id="SSF55144">
    <property type="entry name" value="LigT-like"/>
    <property type="match status" value="1"/>
</dbReference>
<dbReference type="NCBIfam" id="TIGR02258">
    <property type="entry name" value="2_5_ligase"/>
    <property type="match status" value="1"/>
</dbReference>
<gene>
    <name evidence="2" type="ORF">A3I48_00565</name>
</gene>
<dbReference type="Pfam" id="PF13563">
    <property type="entry name" value="2_5_RNA_ligase2"/>
    <property type="match status" value="1"/>
</dbReference>
<organism evidence="2 3">
    <name type="scientific">Candidatus Daviesbacteria bacterium RIFCSPLOWO2_02_FULL_36_7</name>
    <dbReference type="NCBI Taxonomy" id="1797792"/>
    <lineage>
        <taxon>Bacteria</taxon>
        <taxon>Candidatus Daviesiibacteriota</taxon>
    </lineage>
</organism>
<evidence type="ECO:0000313" key="2">
    <source>
        <dbReference type="EMBL" id="OGE64642.1"/>
    </source>
</evidence>
<name>A0A1F5MH12_9BACT</name>
<sequence>SLFKITHPKTPHITVCYLAKQSQSALSEIAEDTKKHLVILKEAKLRIGGFGYFGKDKPRILFVDVQYPPQLQEFNKVISRNLSTYSAVDNDLPFHPHVTLAWVGEPEAQKVFTASLLELSSRLKKVNWSFDITEIVLYGVDSTKKPEYHEKLISIAVE</sequence>
<accession>A0A1F5MH12</accession>
<evidence type="ECO:0000256" key="1">
    <source>
        <dbReference type="ARBA" id="ARBA00022801"/>
    </source>
</evidence>
<dbReference type="GO" id="GO:0004113">
    <property type="term" value="F:2',3'-cyclic-nucleotide 3'-phosphodiesterase activity"/>
    <property type="evidence" value="ECO:0007669"/>
    <property type="project" value="InterPro"/>
</dbReference>
<protein>
    <submittedName>
        <fullName evidence="2">2'-5' RNA ligase</fullName>
    </submittedName>
</protein>
<evidence type="ECO:0000313" key="3">
    <source>
        <dbReference type="Proteomes" id="UP000178859"/>
    </source>
</evidence>
<dbReference type="AlphaFoldDB" id="A0A1F5MH12"/>
<dbReference type="GO" id="GO:0008664">
    <property type="term" value="F:RNA 2',3'-cyclic 3'-phosphodiesterase activity"/>
    <property type="evidence" value="ECO:0007669"/>
    <property type="project" value="InterPro"/>
</dbReference>
<keyword evidence="1" id="KW-0378">Hydrolase</keyword>
<dbReference type="InterPro" id="IPR004175">
    <property type="entry name" value="RNA_CPDase"/>
</dbReference>
<feature type="non-terminal residue" evidence="2">
    <location>
        <position position="1"/>
    </location>
</feature>
<dbReference type="Proteomes" id="UP000178859">
    <property type="component" value="Unassembled WGS sequence"/>
</dbReference>
<proteinExistence type="predicted"/>
<reference evidence="2 3" key="1">
    <citation type="journal article" date="2016" name="Nat. Commun.">
        <title>Thousands of microbial genomes shed light on interconnected biogeochemical processes in an aquifer system.</title>
        <authorList>
            <person name="Anantharaman K."/>
            <person name="Brown C.T."/>
            <person name="Hug L.A."/>
            <person name="Sharon I."/>
            <person name="Castelle C.J."/>
            <person name="Probst A.J."/>
            <person name="Thomas B.C."/>
            <person name="Singh A."/>
            <person name="Wilkins M.J."/>
            <person name="Karaoz U."/>
            <person name="Brodie E.L."/>
            <person name="Williams K.H."/>
            <person name="Hubbard S.S."/>
            <person name="Banfield J.F."/>
        </authorList>
    </citation>
    <scope>NUCLEOTIDE SEQUENCE [LARGE SCALE GENOMIC DNA]</scope>
</reference>